<feature type="compositionally biased region" description="Polar residues" evidence="1">
    <location>
        <begin position="521"/>
        <end position="549"/>
    </location>
</feature>
<comment type="caution">
    <text evidence="2">The sequence shown here is derived from an EMBL/GenBank/DDBJ whole genome shotgun (WGS) entry which is preliminary data.</text>
</comment>
<keyword evidence="3" id="KW-1185">Reference proteome</keyword>
<accession>A0A3M6TZZ8</accession>
<dbReference type="OrthoDB" id="5986556at2759"/>
<protein>
    <recommendedName>
        <fullName evidence="4">Peptidase aspartic putative domain-containing protein</fullName>
    </recommendedName>
</protein>
<organism evidence="2 3">
    <name type="scientific">Pocillopora damicornis</name>
    <name type="common">Cauliflower coral</name>
    <name type="synonym">Millepora damicornis</name>
    <dbReference type="NCBI Taxonomy" id="46731"/>
    <lineage>
        <taxon>Eukaryota</taxon>
        <taxon>Metazoa</taxon>
        <taxon>Cnidaria</taxon>
        <taxon>Anthozoa</taxon>
        <taxon>Hexacorallia</taxon>
        <taxon>Scleractinia</taxon>
        <taxon>Astrocoeniina</taxon>
        <taxon>Pocilloporidae</taxon>
        <taxon>Pocillopora</taxon>
    </lineage>
</organism>
<feature type="region of interest" description="Disordered" evidence="1">
    <location>
        <begin position="1"/>
        <end position="53"/>
    </location>
</feature>
<evidence type="ECO:0000313" key="2">
    <source>
        <dbReference type="EMBL" id="RMX46990.1"/>
    </source>
</evidence>
<feature type="non-terminal residue" evidence="2">
    <location>
        <position position="1"/>
    </location>
</feature>
<dbReference type="Pfam" id="PF03564">
    <property type="entry name" value="DUF1759"/>
    <property type="match status" value="1"/>
</dbReference>
<feature type="compositionally biased region" description="Polar residues" evidence="1">
    <location>
        <begin position="36"/>
        <end position="53"/>
    </location>
</feature>
<dbReference type="PANTHER" id="PTHR47331">
    <property type="entry name" value="PHD-TYPE DOMAIN-CONTAINING PROTEIN"/>
    <property type="match status" value="1"/>
</dbReference>
<evidence type="ECO:0000256" key="1">
    <source>
        <dbReference type="SAM" id="MobiDB-lite"/>
    </source>
</evidence>
<dbReference type="AlphaFoldDB" id="A0A3M6TZZ8"/>
<feature type="region of interest" description="Disordered" evidence="1">
    <location>
        <begin position="512"/>
        <end position="553"/>
    </location>
</feature>
<dbReference type="Proteomes" id="UP000275408">
    <property type="component" value="Unassembled WGS sequence"/>
</dbReference>
<dbReference type="EMBL" id="RCHS01002514">
    <property type="protein sequence ID" value="RMX46990.1"/>
    <property type="molecule type" value="Genomic_DNA"/>
</dbReference>
<dbReference type="InterPro" id="IPR005312">
    <property type="entry name" value="DUF1759"/>
</dbReference>
<reference evidence="2 3" key="1">
    <citation type="journal article" date="2018" name="Sci. Rep.">
        <title>Comparative analysis of the Pocillopora damicornis genome highlights role of immune system in coral evolution.</title>
        <authorList>
            <person name="Cunning R."/>
            <person name="Bay R.A."/>
            <person name="Gillette P."/>
            <person name="Baker A.C."/>
            <person name="Traylor-Knowles N."/>
        </authorList>
    </citation>
    <scope>NUCLEOTIDE SEQUENCE [LARGE SCALE GENOMIC DNA]</scope>
    <source>
        <strain evidence="2">RSMAS</strain>
        <tissue evidence="2">Whole animal</tissue>
    </source>
</reference>
<feature type="compositionally biased region" description="Basic and acidic residues" evidence="1">
    <location>
        <begin position="1"/>
        <end position="17"/>
    </location>
</feature>
<gene>
    <name evidence="2" type="ORF">pdam_00024443</name>
</gene>
<proteinExistence type="predicted"/>
<dbReference type="PANTHER" id="PTHR47331:SF1">
    <property type="entry name" value="GAG-LIKE PROTEIN"/>
    <property type="match status" value="1"/>
</dbReference>
<sequence>EENEAKDGMNDYLKEHGAYYPPAKGHLSQPVAGGATPSSESQPVVDNGKMQTSSAQDIAQTSLSSLVTASYVTSGSAVTTSAPNVGRVAIHKTSSSSLTTLAPSICTKSSTPISYAPRFNLPRATSTAVAASPMSMHQSPGMPTWSCSPRTVGLDASATEFYPANTPQQSASTYIYSAPPFEQQASPQSRMQPDPWVAVAEAIKQGPSLPKVELMKFSGDPLEYVEFVTNFRDNIENQVSDESQRLTRLLAQCSGKAKEAIRSCVNLTVGERYTEAWRTLSENFGQPHMIVEAHMKKLREIQVRKADATTLMEFVRRLEDARRVLTSAGHNYVSRLDNEDVIISLMRNLHDEGLKRKWVDKAGDLIKRKGRADFADFVEFVRRVADRINNRYGQELGSSSHTNRKKKEPNKTKDPPPKFTTLATQTDQNCLSQKTSPRPPWKCAQCSRPHNVWRCRKFRSASLNDRLKTVRQRGLCKLCLDQGHTAKQCDRGFTCRISGCGKDHHYLLHFPSESVDEKNPRNPSSNAVEGSANSSNVQAPNTKDSSPSMASAREQDLVTVAALEAGRPRVCFKVVPVKIRRPGGAREIITHAFLDSGPDASLCLDSLAREIGVTDMKPISYTVTTTNCADGELRHGHEVQLEIESLEGDAKFRLENVLTTSNLPVSARQMATNEDIKRWPHLCDVSLPETGDKKVTILIGNDRPDLIDKQLDRKEGDQGEPVAVRTPLGWTVHGPIGETVKDRNDRPDLIDKQFDRKEGEQGEPVAVRTPLGWTVHGPIGETVKDRVHINFTRTGQDSLSVQLEHMYDEEFVEDDANAEEGMSVEDRKAQELMDQSATLVNGHYQLKLPFRQEKPDLPENMFSILGKLSLKTQSNDLNLLVAVSQLKEIVASISYLKSRYAPKGYLEMFPKVPNN</sequence>
<evidence type="ECO:0000313" key="3">
    <source>
        <dbReference type="Proteomes" id="UP000275408"/>
    </source>
</evidence>
<feature type="region of interest" description="Disordered" evidence="1">
    <location>
        <begin position="392"/>
        <end position="422"/>
    </location>
</feature>
<name>A0A3M6TZZ8_POCDA</name>
<evidence type="ECO:0008006" key="4">
    <source>
        <dbReference type="Google" id="ProtNLM"/>
    </source>
</evidence>